<organism evidence="1">
    <name type="scientific">Longilinea arvoryzae</name>
    <dbReference type="NCBI Taxonomy" id="360412"/>
    <lineage>
        <taxon>Bacteria</taxon>
        <taxon>Bacillati</taxon>
        <taxon>Chloroflexota</taxon>
        <taxon>Anaerolineae</taxon>
        <taxon>Anaerolineales</taxon>
        <taxon>Anaerolineaceae</taxon>
        <taxon>Longilinea</taxon>
    </lineage>
</organism>
<gene>
    <name evidence="1" type="ORF">LARV_02825</name>
</gene>
<proteinExistence type="predicted"/>
<sequence>MDASDLTIDYQNRLGCHYFQDTKHFREIDLQTWLPPLKKLGASWLVLQAEGERAAIPEPFISGLFEAGIQPILQMSMPLGTAIDMPGFELLFGAYARWGVRHVVLFDSPNSRTAWPCGGWTQQGLVDRFLDRYLPPANLALQSGLTPVFPPLEPGGNFWDTAFLRLSLEALERRKQTGLLDHLMLGAYAWTHGRPLDWGAGGPERWPEAHPYFTPDGAQDQLGFRIGDWYQAIVQTVLQKQVPLILFGAGLTGDPIHSRETAGAPEMVDLYLEIANLCAGITNAEAEPGETSREPLLDQVVACNFWLLSAEEADPCQKQALFDAQGTPRPAGQALLDWAEKNHFTGSKDNADAKVVPAGIRPIHHYLLLPSYPDGISDWDWNVIRGFVKKYQPTVGFQMTEAAIAEQVTLVGSDKAFSEDDLDQLRHAGCQVEWIRGDGMSIATQLAER</sequence>
<dbReference type="STRING" id="360412.LARV_02825"/>
<dbReference type="OrthoDB" id="154259at2"/>
<dbReference type="Proteomes" id="UP000055060">
    <property type="component" value="Unassembled WGS sequence"/>
</dbReference>
<dbReference type="AlphaFoldDB" id="A0A0S7BML0"/>
<name>A0A0S7BML0_9CHLR</name>
<evidence type="ECO:0000313" key="1">
    <source>
        <dbReference type="EMBL" id="GAP15045.1"/>
    </source>
</evidence>
<protein>
    <submittedName>
        <fullName evidence="1">Uncharacterized protein</fullName>
    </submittedName>
</protein>
<dbReference type="RefSeq" id="WP_075074247.1">
    <property type="nucleotide sequence ID" value="NZ_DF967972.1"/>
</dbReference>
<reference evidence="1" key="1">
    <citation type="submission" date="2015-07" db="EMBL/GenBank/DDBJ databases">
        <title>Draft Genome Sequences of Anaerolinea thermolimosa IMO-1, Bellilinea caldifistulae GOMI-1, Leptolinea tardivitalis YMTK-2, Levilinea saccharolytica KIBI-1,Longilinea arvoryzae KOME-1, Previously Described as Members of the Anaerolineaceae (Chloroflexi).</title>
        <authorList>
            <person name="Sekiguchi Y."/>
            <person name="Ohashi A."/>
            <person name="Matsuura N."/>
            <person name="Tourlousse M.D."/>
        </authorList>
    </citation>
    <scope>NUCLEOTIDE SEQUENCE [LARGE SCALE GENOMIC DNA]</scope>
    <source>
        <strain evidence="1">KOME-1</strain>
    </source>
</reference>
<keyword evidence="2" id="KW-1185">Reference proteome</keyword>
<dbReference type="EMBL" id="DF967972">
    <property type="protein sequence ID" value="GAP15045.1"/>
    <property type="molecule type" value="Genomic_DNA"/>
</dbReference>
<accession>A0A0S7BML0</accession>
<evidence type="ECO:0000313" key="2">
    <source>
        <dbReference type="Proteomes" id="UP000055060"/>
    </source>
</evidence>